<proteinExistence type="predicted"/>
<reference evidence="1" key="2">
    <citation type="journal article" date="2015" name="Fish Shellfish Immunol.">
        <title>Early steps in the European eel (Anguilla anguilla)-Vibrio vulnificus interaction in the gills: Role of the RtxA13 toxin.</title>
        <authorList>
            <person name="Callol A."/>
            <person name="Pajuelo D."/>
            <person name="Ebbesson L."/>
            <person name="Teles M."/>
            <person name="MacKenzie S."/>
            <person name="Amaro C."/>
        </authorList>
    </citation>
    <scope>NUCLEOTIDE SEQUENCE</scope>
</reference>
<reference evidence="1" key="1">
    <citation type="submission" date="2014-11" db="EMBL/GenBank/DDBJ databases">
        <authorList>
            <person name="Amaro Gonzalez C."/>
        </authorList>
    </citation>
    <scope>NUCLEOTIDE SEQUENCE</scope>
</reference>
<sequence length="43" mass="4964">MSKLSDINCHCIEFPLVRHTGYTQQAFIHKMKSSPSVSFKHTK</sequence>
<evidence type="ECO:0000313" key="1">
    <source>
        <dbReference type="EMBL" id="JAH76805.1"/>
    </source>
</evidence>
<protein>
    <submittedName>
        <fullName evidence="1">Uncharacterized protein</fullName>
    </submittedName>
</protein>
<accession>A0A0E9VHC1</accession>
<dbReference type="AlphaFoldDB" id="A0A0E9VHC1"/>
<organism evidence="1">
    <name type="scientific">Anguilla anguilla</name>
    <name type="common">European freshwater eel</name>
    <name type="synonym">Muraena anguilla</name>
    <dbReference type="NCBI Taxonomy" id="7936"/>
    <lineage>
        <taxon>Eukaryota</taxon>
        <taxon>Metazoa</taxon>
        <taxon>Chordata</taxon>
        <taxon>Craniata</taxon>
        <taxon>Vertebrata</taxon>
        <taxon>Euteleostomi</taxon>
        <taxon>Actinopterygii</taxon>
        <taxon>Neopterygii</taxon>
        <taxon>Teleostei</taxon>
        <taxon>Anguilliformes</taxon>
        <taxon>Anguillidae</taxon>
        <taxon>Anguilla</taxon>
    </lineage>
</organism>
<name>A0A0E9VHC1_ANGAN</name>
<dbReference type="EMBL" id="GBXM01031772">
    <property type="protein sequence ID" value="JAH76805.1"/>
    <property type="molecule type" value="Transcribed_RNA"/>
</dbReference>